<dbReference type="InterPro" id="IPR029063">
    <property type="entry name" value="SAM-dependent_MTases_sf"/>
</dbReference>
<sequence length="286" mass="32430">MATFRAALRTDGLDVRESILRELADYHGYSPEECLRRCLHWEDWSVEEWNSADRSTAAGVQDFYQSVQSWTFDLMWYAYLQSTGHGFPAPVLAARFATDHAPGRDHLDFGSGTGTTAQLFTRLGFRSTMADVSEPLLQYARWRLARHGDRATTIDLTTSELPSANYDVITALDALVHVTDFDATVRDLRRAVRPGGYVLANFDVRDPDDYGNQWHLQTDAHGLDHRLRAAGFVRTRTLGGVTHCYRAVDPTRPTFRARTIIDRTMLPLQRTTTRARGRARALLRRG</sequence>
<gene>
    <name evidence="1" type="ORF">BEL07_24160</name>
</gene>
<protein>
    <submittedName>
        <fullName evidence="1">Uncharacterized protein</fullName>
    </submittedName>
</protein>
<evidence type="ECO:0000313" key="1">
    <source>
        <dbReference type="EMBL" id="OFJ51164.1"/>
    </source>
</evidence>
<accession>A0A1E8PZY7</accession>
<keyword evidence="2" id="KW-1185">Reference proteome</keyword>
<evidence type="ECO:0000313" key="2">
    <source>
        <dbReference type="Proteomes" id="UP000178953"/>
    </source>
</evidence>
<organism evidence="1 2">
    <name type="scientific">Mycolicibacterium grossiae</name>
    <dbReference type="NCBI Taxonomy" id="1552759"/>
    <lineage>
        <taxon>Bacteria</taxon>
        <taxon>Bacillati</taxon>
        <taxon>Actinomycetota</taxon>
        <taxon>Actinomycetes</taxon>
        <taxon>Mycobacteriales</taxon>
        <taxon>Mycobacteriaceae</taxon>
        <taxon>Mycolicibacterium</taxon>
    </lineage>
</organism>
<comment type="caution">
    <text evidence="1">The sequence shown here is derived from an EMBL/GenBank/DDBJ whole genome shotgun (WGS) entry which is preliminary data.</text>
</comment>
<dbReference type="PANTHER" id="PTHR43861">
    <property type="entry name" value="TRANS-ACONITATE 2-METHYLTRANSFERASE-RELATED"/>
    <property type="match status" value="1"/>
</dbReference>
<dbReference type="AlphaFoldDB" id="A0A1E8PZY7"/>
<dbReference type="Pfam" id="PF13489">
    <property type="entry name" value="Methyltransf_23"/>
    <property type="match status" value="1"/>
</dbReference>
<reference evidence="1 2" key="1">
    <citation type="submission" date="2016-09" db="EMBL/GenBank/DDBJ databases">
        <title>genome sequence of Mycobacterium sp. 739 SCH.</title>
        <authorList>
            <person name="Greninger A.L."/>
            <person name="Qin X."/>
            <person name="Jerome K."/>
            <person name="Vora S."/>
            <person name="Quinn K."/>
        </authorList>
    </citation>
    <scope>NUCLEOTIDE SEQUENCE [LARGE SCALE GENOMIC DNA]</scope>
    <source>
        <strain evidence="1 2">SCH</strain>
    </source>
</reference>
<name>A0A1E8PZY7_9MYCO</name>
<dbReference type="Gene3D" id="3.40.50.150">
    <property type="entry name" value="Vaccinia Virus protein VP39"/>
    <property type="match status" value="1"/>
</dbReference>
<dbReference type="Proteomes" id="UP000178953">
    <property type="component" value="Unassembled WGS sequence"/>
</dbReference>
<dbReference type="SUPFAM" id="SSF53335">
    <property type="entry name" value="S-adenosyl-L-methionine-dependent methyltransferases"/>
    <property type="match status" value="1"/>
</dbReference>
<proteinExistence type="predicted"/>
<dbReference type="EMBL" id="MCHX01000076">
    <property type="protein sequence ID" value="OFJ51164.1"/>
    <property type="molecule type" value="Genomic_DNA"/>
</dbReference>
<dbReference type="CDD" id="cd02440">
    <property type="entry name" value="AdoMet_MTases"/>
    <property type="match status" value="1"/>
</dbReference>